<dbReference type="Gene3D" id="2.40.30.170">
    <property type="match status" value="1"/>
</dbReference>
<evidence type="ECO:0000256" key="1">
    <source>
        <dbReference type="SAM" id="SignalP"/>
    </source>
</evidence>
<dbReference type="Gene3D" id="1.10.287.470">
    <property type="entry name" value="Helix hairpin bin"/>
    <property type="match status" value="1"/>
</dbReference>
<sequence length="254" mass="28913">MSNRFLFILSSFLFFTPWSTSAVEVKLPGTVYSKDKLIVSSEQSGQLLFILDKGQSFKRGQVIAEIESHYDVKMLSLLYSMRDNVKSKISELDRVINGYTILAKNNAISEEQRSAKSNEYTNLLIELNHVEQQIIQFELIIDKKTIKAPFDGVILERETQAFEVVQSGKLLATIDNPASKYLQVFVPWHLYNDLDFNHAYVVDNNDNISLELDYVVREVNSRNNVIELSYKIIGGNALPGQALQVTIVQQSNQK</sequence>
<gene>
    <name evidence="2" type="ordered locus">Sden_1159</name>
</gene>
<evidence type="ECO:0008006" key="4">
    <source>
        <dbReference type="Google" id="ProtNLM"/>
    </source>
</evidence>
<protein>
    <recommendedName>
        <fullName evidence="4">RND efflux pump membrane fusion protein barrel-sandwich domain-containing protein</fullName>
    </recommendedName>
</protein>
<dbReference type="Proteomes" id="UP000001982">
    <property type="component" value="Chromosome"/>
</dbReference>
<dbReference type="KEGG" id="sdn:Sden_1159"/>
<organism evidence="2 3">
    <name type="scientific">Shewanella denitrificans (strain OS217 / ATCC BAA-1090 / DSM 15013)</name>
    <dbReference type="NCBI Taxonomy" id="318161"/>
    <lineage>
        <taxon>Bacteria</taxon>
        <taxon>Pseudomonadati</taxon>
        <taxon>Pseudomonadota</taxon>
        <taxon>Gammaproteobacteria</taxon>
        <taxon>Alteromonadales</taxon>
        <taxon>Shewanellaceae</taxon>
        <taxon>Shewanella</taxon>
    </lineage>
</organism>
<evidence type="ECO:0000313" key="3">
    <source>
        <dbReference type="Proteomes" id="UP000001982"/>
    </source>
</evidence>
<feature type="chain" id="PRO_5004181623" description="RND efflux pump membrane fusion protein barrel-sandwich domain-containing protein" evidence="1">
    <location>
        <begin position="23"/>
        <end position="254"/>
    </location>
</feature>
<dbReference type="eggNOG" id="COG0845">
    <property type="taxonomic scope" value="Bacteria"/>
</dbReference>
<dbReference type="EMBL" id="CP000302">
    <property type="protein sequence ID" value="ABE54445.1"/>
    <property type="molecule type" value="Genomic_DNA"/>
</dbReference>
<dbReference type="OrthoDB" id="9806939at2"/>
<dbReference type="AlphaFoldDB" id="Q12Q31"/>
<keyword evidence="1" id="KW-0732">Signal</keyword>
<reference evidence="2 3" key="1">
    <citation type="submission" date="2006-03" db="EMBL/GenBank/DDBJ databases">
        <title>Complete sequence of Shewanella denitrificans OS217.</title>
        <authorList>
            <consortium name="US DOE Joint Genome Institute"/>
            <person name="Copeland A."/>
            <person name="Lucas S."/>
            <person name="Lapidus A."/>
            <person name="Barry K."/>
            <person name="Detter J.C."/>
            <person name="Glavina del Rio T."/>
            <person name="Hammon N."/>
            <person name="Israni S."/>
            <person name="Dalin E."/>
            <person name="Tice H."/>
            <person name="Pitluck S."/>
            <person name="Brettin T."/>
            <person name="Bruce D."/>
            <person name="Han C."/>
            <person name="Tapia R."/>
            <person name="Gilna P."/>
            <person name="Kiss H."/>
            <person name="Schmutz J."/>
            <person name="Larimer F."/>
            <person name="Land M."/>
            <person name="Hauser L."/>
            <person name="Kyrpides N."/>
            <person name="Lykidis A."/>
            <person name="Richardson P."/>
        </authorList>
    </citation>
    <scope>NUCLEOTIDE SEQUENCE [LARGE SCALE GENOMIC DNA]</scope>
    <source>
        <strain evidence="3">OS217 / ATCC BAA-1090 / DSM 15013</strain>
    </source>
</reference>
<name>Q12Q31_SHEDO</name>
<feature type="signal peptide" evidence="1">
    <location>
        <begin position="1"/>
        <end position="22"/>
    </location>
</feature>
<dbReference type="GO" id="GO:0015562">
    <property type="term" value="F:efflux transmembrane transporter activity"/>
    <property type="evidence" value="ECO:0007669"/>
    <property type="project" value="TreeGrafter"/>
</dbReference>
<dbReference type="PANTHER" id="PTHR30469">
    <property type="entry name" value="MULTIDRUG RESISTANCE PROTEIN MDTA"/>
    <property type="match status" value="1"/>
</dbReference>
<keyword evidence="3" id="KW-1185">Reference proteome</keyword>
<dbReference type="Gene3D" id="2.40.50.100">
    <property type="match status" value="1"/>
</dbReference>
<dbReference type="STRING" id="318161.Sden_1159"/>
<evidence type="ECO:0000313" key="2">
    <source>
        <dbReference type="EMBL" id="ABE54445.1"/>
    </source>
</evidence>
<dbReference type="RefSeq" id="WP_011495606.1">
    <property type="nucleotide sequence ID" value="NC_007954.1"/>
</dbReference>
<proteinExistence type="predicted"/>
<accession>Q12Q31</accession>
<dbReference type="GO" id="GO:1990281">
    <property type="term" value="C:efflux pump complex"/>
    <property type="evidence" value="ECO:0007669"/>
    <property type="project" value="TreeGrafter"/>
</dbReference>
<dbReference type="HOGENOM" id="CLU_1093698_0_0_6"/>